<dbReference type="EMBL" id="SIJK02000036">
    <property type="protein sequence ID" value="MBP1467557.1"/>
    <property type="molecule type" value="Genomic_DNA"/>
</dbReference>
<dbReference type="NCBIfam" id="NF009466">
    <property type="entry name" value="PRK12826.1-2"/>
    <property type="match status" value="1"/>
</dbReference>
<dbReference type="CDD" id="cd05233">
    <property type="entry name" value="SDR_c"/>
    <property type="match status" value="1"/>
</dbReference>
<dbReference type="PANTHER" id="PTHR42760">
    <property type="entry name" value="SHORT-CHAIN DEHYDROGENASES/REDUCTASES FAMILY MEMBER"/>
    <property type="match status" value="1"/>
</dbReference>
<sequence length="253" mass="27446">MTQRFQDKVAIVTGASSGIGRATAVGLAREGAKVTICADRNVEGLEETRQELAALGAECLALQVDVRSQAAVEGCVQQTREHFGTIDILVNNAGTGQFSPFPMMSNDEYDRVMDINLRGTFYFCRAVLPIMLEHDYGKIVNVTSIMGEIAAMGQSIYNASKGAAKLMTQGIAVDVAGRNINVNAVAPGMVVTNMTQRMFGDKERERYFVERIPKRRIGQPEDIAGPILFLCSDEASYIHGTTLVVDGGMLCTR</sequence>
<dbReference type="PANTHER" id="PTHR42760:SF133">
    <property type="entry name" value="3-OXOACYL-[ACYL-CARRIER-PROTEIN] REDUCTASE"/>
    <property type="match status" value="1"/>
</dbReference>
<dbReference type="Pfam" id="PF13561">
    <property type="entry name" value="adh_short_C2"/>
    <property type="match status" value="1"/>
</dbReference>
<proteinExistence type="inferred from homology"/>
<organism evidence="4 5">
    <name type="scientific">Candidatus Chloroploca mongolica</name>
    <dbReference type="NCBI Taxonomy" id="2528176"/>
    <lineage>
        <taxon>Bacteria</taxon>
        <taxon>Bacillati</taxon>
        <taxon>Chloroflexota</taxon>
        <taxon>Chloroflexia</taxon>
        <taxon>Chloroflexales</taxon>
        <taxon>Chloroflexineae</taxon>
        <taxon>Oscillochloridaceae</taxon>
        <taxon>Candidatus Chloroploca</taxon>
    </lineage>
</organism>
<feature type="domain" description="Ketoreductase" evidence="3">
    <location>
        <begin position="8"/>
        <end position="179"/>
    </location>
</feature>
<evidence type="ECO:0000256" key="2">
    <source>
        <dbReference type="ARBA" id="ARBA00023002"/>
    </source>
</evidence>
<dbReference type="InterPro" id="IPR036291">
    <property type="entry name" value="NAD(P)-bd_dom_sf"/>
</dbReference>
<dbReference type="InterPro" id="IPR002347">
    <property type="entry name" value="SDR_fam"/>
</dbReference>
<dbReference type="NCBIfam" id="NF005559">
    <property type="entry name" value="PRK07231.1"/>
    <property type="match status" value="1"/>
</dbReference>
<accession>A0ABS4DDM7</accession>
<dbReference type="Proteomes" id="UP001193081">
    <property type="component" value="Unassembled WGS sequence"/>
</dbReference>
<evidence type="ECO:0000313" key="5">
    <source>
        <dbReference type="Proteomes" id="UP001193081"/>
    </source>
</evidence>
<protein>
    <submittedName>
        <fullName evidence="4">SDR family oxidoreductase</fullName>
    </submittedName>
</protein>
<dbReference type="InterPro" id="IPR057326">
    <property type="entry name" value="KR_dom"/>
</dbReference>
<dbReference type="PRINTS" id="PR00080">
    <property type="entry name" value="SDRFAMILY"/>
</dbReference>
<dbReference type="PROSITE" id="PS00061">
    <property type="entry name" value="ADH_SHORT"/>
    <property type="match status" value="1"/>
</dbReference>
<evidence type="ECO:0000313" key="4">
    <source>
        <dbReference type="EMBL" id="MBP1467557.1"/>
    </source>
</evidence>
<comment type="caution">
    <text evidence="4">The sequence shown here is derived from an EMBL/GenBank/DDBJ whole genome shotgun (WGS) entry which is preliminary data.</text>
</comment>
<dbReference type="Gene3D" id="3.40.50.720">
    <property type="entry name" value="NAD(P)-binding Rossmann-like Domain"/>
    <property type="match status" value="1"/>
</dbReference>
<comment type="similarity">
    <text evidence="1">Belongs to the short-chain dehydrogenases/reductases (SDR) family.</text>
</comment>
<dbReference type="SUPFAM" id="SSF51735">
    <property type="entry name" value="NAD(P)-binding Rossmann-fold domains"/>
    <property type="match status" value="1"/>
</dbReference>
<dbReference type="SMART" id="SM00822">
    <property type="entry name" value="PKS_KR"/>
    <property type="match status" value="1"/>
</dbReference>
<keyword evidence="5" id="KW-1185">Reference proteome</keyword>
<dbReference type="InterPro" id="IPR020904">
    <property type="entry name" value="Sc_DH/Rdtase_CS"/>
</dbReference>
<dbReference type="PRINTS" id="PR00081">
    <property type="entry name" value="GDHRDH"/>
</dbReference>
<evidence type="ECO:0000259" key="3">
    <source>
        <dbReference type="SMART" id="SM00822"/>
    </source>
</evidence>
<name>A0ABS4DDM7_9CHLR</name>
<reference evidence="4 5" key="1">
    <citation type="submission" date="2021-03" db="EMBL/GenBank/DDBJ databases">
        <authorList>
            <person name="Grouzdev D.S."/>
        </authorList>
    </citation>
    <scope>NUCLEOTIDE SEQUENCE [LARGE SCALE GENOMIC DNA]</scope>
    <source>
        <strain evidence="4 5">M50-1</strain>
    </source>
</reference>
<evidence type="ECO:0000256" key="1">
    <source>
        <dbReference type="ARBA" id="ARBA00006484"/>
    </source>
</evidence>
<dbReference type="RefSeq" id="WP_135479747.1">
    <property type="nucleotide sequence ID" value="NZ_SIJK02000036.1"/>
</dbReference>
<keyword evidence="2" id="KW-0560">Oxidoreductase</keyword>
<gene>
    <name evidence="4" type="ORF">EYB53_017725</name>
</gene>